<dbReference type="STRING" id="37653.A0A0L8I7I9"/>
<keyword evidence="8" id="KW-0746">Sphingolipid metabolism</keyword>
<keyword evidence="5" id="KW-0547">Nucleotide-binding</keyword>
<dbReference type="FunFam" id="3.40.50.720:FF:000165">
    <property type="entry name" value="3-ketodihydrosphingosine reductase"/>
    <property type="match status" value="1"/>
</dbReference>
<evidence type="ECO:0000256" key="2">
    <source>
        <dbReference type="ARBA" id="ARBA00004760"/>
    </source>
</evidence>
<name>A0A0L8I7I9_OCTBM</name>
<keyword evidence="6" id="KW-0256">Endoplasmic reticulum</keyword>
<reference evidence="16" key="1">
    <citation type="submission" date="2015-07" db="EMBL/GenBank/DDBJ databases">
        <title>MeaNS - Measles Nucleotide Surveillance Program.</title>
        <authorList>
            <person name="Tran T."/>
            <person name="Druce J."/>
        </authorList>
    </citation>
    <scope>NUCLEOTIDE SEQUENCE</scope>
    <source>
        <strain evidence="16">UCB-OBI-ISO-001</strain>
        <tissue evidence="16">Gonad</tissue>
    </source>
</reference>
<comment type="pathway">
    <text evidence="2">Lipid metabolism; sphingolipid metabolism.</text>
</comment>
<feature type="transmembrane region" description="Helical" evidence="15">
    <location>
        <begin position="270"/>
        <end position="287"/>
    </location>
</feature>
<dbReference type="PRINTS" id="PR00081">
    <property type="entry name" value="GDHRDH"/>
</dbReference>
<dbReference type="Pfam" id="PF00106">
    <property type="entry name" value="adh_short"/>
    <property type="match status" value="1"/>
</dbReference>
<evidence type="ECO:0000256" key="1">
    <source>
        <dbReference type="ARBA" id="ARBA00004240"/>
    </source>
</evidence>
<dbReference type="InterPro" id="IPR036291">
    <property type="entry name" value="NAD(P)-bd_dom_sf"/>
</dbReference>
<dbReference type="GO" id="GO:0047560">
    <property type="term" value="F:3-dehydrosphinganine reductase activity"/>
    <property type="evidence" value="ECO:0007669"/>
    <property type="project" value="UniProtKB-EC"/>
</dbReference>
<dbReference type="AlphaFoldDB" id="A0A0L8I7I9"/>
<evidence type="ECO:0000256" key="6">
    <source>
        <dbReference type="ARBA" id="ARBA00022824"/>
    </source>
</evidence>
<keyword evidence="10" id="KW-0443">Lipid metabolism</keyword>
<evidence type="ECO:0000256" key="15">
    <source>
        <dbReference type="SAM" id="Phobius"/>
    </source>
</evidence>
<accession>A0A0L8I7I9</accession>
<evidence type="ECO:0000256" key="9">
    <source>
        <dbReference type="ARBA" id="ARBA00023002"/>
    </source>
</evidence>
<dbReference type="PRINTS" id="PR00080">
    <property type="entry name" value="SDRFAMILY"/>
</dbReference>
<keyword evidence="15" id="KW-0472">Membrane</keyword>
<comment type="function">
    <text evidence="12">Catalyzes the reduction of 3'-oxosphinganine (3-ketodihydrosphingosine/KDS) to sphinganine (dihydrosphingosine/DHS), the second step of de novo sphingolipid biosynthesis.</text>
</comment>
<organism evidence="16">
    <name type="scientific">Octopus bimaculoides</name>
    <name type="common">California two-spotted octopus</name>
    <dbReference type="NCBI Taxonomy" id="37653"/>
    <lineage>
        <taxon>Eukaryota</taxon>
        <taxon>Metazoa</taxon>
        <taxon>Spiralia</taxon>
        <taxon>Lophotrochozoa</taxon>
        <taxon>Mollusca</taxon>
        <taxon>Cephalopoda</taxon>
        <taxon>Coleoidea</taxon>
        <taxon>Octopodiformes</taxon>
        <taxon>Octopoda</taxon>
        <taxon>Incirrata</taxon>
        <taxon>Octopodidae</taxon>
        <taxon>Octopus</taxon>
    </lineage>
</organism>
<evidence type="ECO:0000256" key="7">
    <source>
        <dbReference type="ARBA" id="ARBA00022857"/>
    </source>
</evidence>
<keyword evidence="7" id="KW-0521">NADP</keyword>
<dbReference type="EMBL" id="KQ416308">
    <property type="protein sequence ID" value="KOF97458.1"/>
    <property type="molecule type" value="Genomic_DNA"/>
</dbReference>
<feature type="transmembrane region" description="Helical" evidence="15">
    <location>
        <begin position="6"/>
        <end position="24"/>
    </location>
</feature>
<dbReference type="KEGG" id="obi:106882256"/>
<feature type="transmembrane region" description="Helical" evidence="15">
    <location>
        <begin position="293"/>
        <end position="312"/>
    </location>
</feature>
<dbReference type="InterPro" id="IPR020904">
    <property type="entry name" value="Sc_DH/Rdtase_CS"/>
</dbReference>
<evidence type="ECO:0000256" key="14">
    <source>
        <dbReference type="RuleBase" id="RU000363"/>
    </source>
</evidence>
<evidence type="ECO:0000256" key="13">
    <source>
        <dbReference type="ARBA" id="ARBA00048930"/>
    </source>
</evidence>
<comment type="similarity">
    <text evidence="4 14">Belongs to the short-chain dehydrogenases/reductases (SDR) family.</text>
</comment>
<keyword evidence="15" id="KW-0812">Transmembrane</keyword>
<evidence type="ECO:0000256" key="12">
    <source>
        <dbReference type="ARBA" id="ARBA00044737"/>
    </source>
</evidence>
<dbReference type="SUPFAM" id="SSF51735">
    <property type="entry name" value="NAD(P)-binding Rossmann-fold domains"/>
    <property type="match status" value="1"/>
</dbReference>
<keyword evidence="9" id="KW-0560">Oxidoreductase</keyword>
<dbReference type="GO" id="GO:0030148">
    <property type="term" value="P:sphingolipid biosynthetic process"/>
    <property type="evidence" value="ECO:0007669"/>
    <property type="project" value="InterPro"/>
</dbReference>
<keyword evidence="15" id="KW-1133">Transmembrane helix</keyword>
<dbReference type="CDD" id="cd08939">
    <property type="entry name" value="KDSR-like_SDR_c"/>
    <property type="match status" value="1"/>
</dbReference>
<dbReference type="InterPro" id="IPR045022">
    <property type="entry name" value="KDSR-like"/>
</dbReference>
<comment type="pathway">
    <text evidence="3">Sphingolipid metabolism.</text>
</comment>
<evidence type="ECO:0000256" key="11">
    <source>
        <dbReference type="ARBA" id="ARBA00026112"/>
    </source>
</evidence>
<protein>
    <recommendedName>
        <fullName evidence="11">3-dehydrosphinganine reductase</fullName>
        <ecNumber evidence="11">1.1.1.102</ecNumber>
    </recommendedName>
</protein>
<dbReference type="EC" id="1.1.1.102" evidence="11"/>
<evidence type="ECO:0000313" key="16">
    <source>
        <dbReference type="EMBL" id="KOF97458.1"/>
    </source>
</evidence>
<sequence length="332" mass="36354">MEMMFFVIIPISILILTIVLHLMFRSKTIRNIHGYHIVVTGGSSGIGKSVALYVASKGANVTLLARNQERLQTVADEVQKCFIDEQQKVVTASIDLSKSYQDVENTMKKVIEDQGKEVDILVNCAGTSMSADFEKTSIDDFKYMMDVNYFASVYATKSVVGSMKARKEGSIVFISSQAGQLSFYGYTAYSSSKFALKGLSEALQSELKPYNIGITLAFPPDTDTPGFAEEQKSKPKETELISETGGLISSETVAKKIVDDALKGKFQCSFGVDGFLLATVSAGMAPVSSGLEALLQVFSMGLFRLIGLFYLYSFNQIIQKCYNEKKGNKKAS</sequence>
<dbReference type="PROSITE" id="PS00061">
    <property type="entry name" value="ADH_SHORT"/>
    <property type="match status" value="1"/>
</dbReference>
<dbReference type="GO" id="GO:0006666">
    <property type="term" value="P:3-keto-sphinganine metabolic process"/>
    <property type="evidence" value="ECO:0007669"/>
    <property type="project" value="InterPro"/>
</dbReference>
<gene>
    <name evidence="16" type="ORF">OCBIM_22029470mg</name>
</gene>
<evidence type="ECO:0000256" key="5">
    <source>
        <dbReference type="ARBA" id="ARBA00022741"/>
    </source>
</evidence>
<evidence type="ECO:0000256" key="4">
    <source>
        <dbReference type="ARBA" id="ARBA00006484"/>
    </source>
</evidence>
<dbReference type="InterPro" id="IPR002347">
    <property type="entry name" value="SDR_fam"/>
</dbReference>
<dbReference type="Gene3D" id="3.40.50.720">
    <property type="entry name" value="NAD(P)-binding Rossmann-like Domain"/>
    <property type="match status" value="1"/>
</dbReference>
<comment type="catalytic activity">
    <reaction evidence="13">
        <text>sphinganine + NADP(+) = 3-oxosphinganine + NADPH + H(+)</text>
        <dbReference type="Rhea" id="RHEA:22640"/>
        <dbReference type="ChEBI" id="CHEBI:15378"/>
        <dbReference type="ChEBI" id="CHEBI:57783"/>
        <dbReference type="ChEBI" id="CHEBI:57817"/>
        <dbReference type="ChEBI" id="CHEBI:58299"/>
        <dbReference type="ChEBI" id="CHEBI:58349"/>
        <dbReference type="EC" id="1.1.1.102"/>
    </reaction>
    <physiologicalReaction direction="right-to-left" evidence="13">
        <dbReference type="Rhea" id="RHEA:22642"/>
    </physiologicalReaction>
</comment>
<dbReference type="GO" id="GO:0000166">
    <property type="term" value="F:nucleotide binding"/>
    <property type="evidence" value="ECO:0007669"/>
    <property type="project" value="UniProtKB-KW"/>
</dbReference>
<dbReference type="PANTHER" id="PTHR43550">
    <property type="entry name" value="3-KETODIHYDROSPHINGOSINE REDUCTASE"/>
    <property type="match status" value="1"/>
</dbReference>
<dbReference type="GO" id="GO:0005789">
    <property type="term" value="C:endoplasmic reticulum membrane"/>
    <property type="evidence" value="ECO:0007669"/>
    <property type="project" value="TreeGrafter"/>
</dbReference>
<dbReference type="OMA" id="ICGVFEE"/>
<evidence type="ECO:0000256" key="8">
    <source>
        <dbReference type="ARBA" id="ARBA00022919"/>
    </source>
</evidence>
<comment type="subcellular location">
    <subcellularLocation>
        <location evidence="1">Endoplasmic reticulum</location>
    </subcellularLocation>
</comment>
<evidence type="ECO:0000256" key="10">
    <source>
        <dbReference type="ARBA" id="ARBA00023098"/>
    </source>
</evidence>
<proteinExistence type="inferred from homology"/>
<dbReference type="OrthoDB" id="37659at2759"/>
<dbReference type="PANTHER" id="PTHR43550:SF3">
    <property type="entry name" value="3-KETODIHYDROSPHINGOSINE REDUCTASE"/>
    <property type="match status" value="1"/>
</dbReference>
<evidence type="ECO:0000256" key="3">
    <source>
        <dbReference type="ARBA" id="ARBA00004991"/>
    </source>
</evidence>